<dbReference type="GO" id="GO:0045332">
    <property type="term" value="P:phospholipid translocation"/>
    <property type="evidence" value="ECO:0007669"/>
    <property type="project" value="TreeGrafter"/>
</dbReference>
<dbReference type="Pfam" id="PF16209">
    <property type="entry name" value="PhoLip_ATPase_N"/>
    <property type="match status" value="1"/>
</dbReference>
<keyword evidence="3" id="KW-1185">Reference proteome</keyword>
<accession>C5K9B8</accession>
<protein>
    <recommendedName>
        <fullName evidence="1">P-type ATPase N-terminal domain-containing protein</fullName>
    </recommendedName>
</protein>
<dbReference type="RefSeq" id="XP_002787129.1">
    <property type="nucleotide sequence ID" value="XM_002787083.1"/>
</dbReference>
<dbReference type="Proteomes" id="UP000007800">
    <property type="component" value="Unassembled WGS sequence"/>
</dbReference>
<dbReference type="InParanoid" id="C5K9B8"/>
<dbReference type="AlphaFoldDB" id="C5K9B8"/>
<feature type="non-terminal residue" evidence="2">
    <location>
        <position position="70"/>
    </location>
</feature>
<dbReference type="OrthoDB" id="377733at2759"/>
<feature type="non-terminal residue" evidence="2">
    <location>
        <position position="1"/>
    </location>
</feature>
<reference evidence="2 3" key="1">
    <citation type="submission" date="2008-07" db="EMBL/GenBank/DDBJ databases">
        <authorList>
            <person name="El-Sayed N."/>
            <person name="Caler E."/>
            <person name="Inman J."/>
            <person name="Amedeo P."/>
            <person name="Hass B."/>
            <person name="Wortman J."/>
        </authorList>
    </citation>
    <scope>NUCLEOTIDE SEQUENCE [LARGE SCALE GENOMIC DNA]</scope>
    <source>
        <strain evidence="3">ATCC 50983 / TXsc</strain>
    </source>
</reference>
<feature type="domain" description="P-type ATPase N-terminal" evidence="1">
    <location>
        <begin position="1"/>
        <end position="50"/>
    </location>
</feature>
<dbReference type="PANTHER" id="PTHR24092:SF150">
    <property type="entry name" value="PHOSPHOLIPID-TRANSPORTING ATPASE"/>
    <property type="match status" value="1"/>
</dbReference>
<name>C5K9B8_PERM5</name>
<organism evidence="3">
    <name type="scientific">Perkinsus marinus (strain ATCC 50983 / TXsc)</name>
    <dbReference type="NCBI Taxonomy" id="423536"/>
    <lineage>
        <taxon>Eukaryota</taxon>
        <taxon>Sar</taxon>
        <taxon>Alveolata</taxon>
        <taxon>Perkinsozoa</taxon>
        <taxon>Perkinsea</taxon>
        <taxon>Perkinsida</taxon>
        <taxon>Perkinsidae</taxon>
        <taxon>Perkinsus</taxon>
    </lineage>
</organism>
<proteinExistence type="predicted"/>
<dbReference type="SUPFAM" id="SSF81665">
    <property type="entry name" value="Calcium ATPase, transmembrane domain M"/>
    <property type="match status" value="1"/>
</dbReference>
<dbReference type="GO" id="GO:0140326">
    <property type="term" value="F:ATPase-coupled intramembrane lipid transporter activity"/>
    <property type="evidence" value="ECO:0007669"/>
    <property type="project" value="TreeGrafter"/>
</dbReference>
<evidence type="ECO:0000313" key="3">
    <source>
        <dbReference type="Proteomes" id="UP000007800"/>
    </source>
</evidence>
<evidence type="ECO:0000313" key="2">
    <source>
        <dbReference type="EMBL" id="EER18925.1"/>
    </source>
</evidence>
<dbReference type="GO" id="GO:0005886">
    <property type="term" value="C:plasma membrane"/>
    <property type="evidence" value="ECO:0007669"/>
    <property type="project" value="TreeGrafter"/>
</dbReference>
<sequence>ITSTKYRLLTFVPLSLWEQFQRVANLWFLLVSICQMLPSDLSPTSEWATIAPLVFVLSLTMIKDAIEDYR</sequence>
<dbReference type="EMBL" id="GG671467">
    <property type="protein sequence ID" value="EER18925.1"/>
    <property type="molecule type" value="Genomic_DNA"/>
</dbReference>
<dbReference type="GeneID" id="9049409"/>
<dbReference type="InterPro" id="IPR032631">
    <property type="entry name" value="P-type_ATPase_N"/>
</dbReference>
<evidence type="ECO:0000259" key="1">
    <source>
        <dbReference type="Pfam" id="PF16209"/>
    </source>
</evidence>
<gene>
    <name evidence="2" type="ORF">Pmar_PMAR025777</name>
</gene>
<dbReference type="InterPro" id="IPR023298">
    <property type="entry name" value="ATPase_P-typ_TM_dom_sf"/>
</dbReference>
<dbReference type="PANTHER" id="PTHR24092">
    <property type="entry name" value="PROBABLE PHOSPHOLIPID-TRANSPORTING ATPASE"/>
    <property type="match status" value="1"/>
</dbReference>